<dbReference type="AlphaFoldDB" id="A0A381SD29"/>
<feature type="domain" description="Fatty acid desaturase" evidence="3">
    <location>
        <begin position="84"/>
        <end position="307"/>
    </location>
</feature>
<keyword evidence="2" id="KW-0812">Transmembrane</keyword>
<evidence type="ECO:0000313" key="4">
    <source>
        <dbReference type="EMBL" id="SVA01228.1"/>
    </source>
</evidence>
<sequence>MESRSPDDAPRHAALIASMTGGMTPSPPAFAGSERFHPDGRPKGNFRESLRRIPDGHNALTVAGAVLFPVAVVAAAVATAHPVGWVVAFLLMPAAQNRLFILHHEAAHRVLFSNRRVNDLVGINLIGWLTFGTGGHGYRIGHINHHRDEFGPKEPDFLLYSQYPISAASMRRKHRRDLLGVSAFRIVRPRFQRLGEIRHRRLTYRFLAGQALVFGAFWISGHPWLYPLLWVLPWATLYQGLNRIRAIAEHGGMTRSPDRRSTTHHVRQTLPAKLVMVPFGVGYHLAHHADMTVPYRNLPRLHAALVADGYVGDLEWPSYRSLWRALRAG</sequence>
<evidence type="ECO:0000259" key="3">
    <source>
        <dbReference type="Pfam" id="PF00487"/>
    </source>
</evidence>
<dbReference type="PANTHER" id="PTHR12879">
    <property type="entry name" value="SPHINGOLIPID DELTA 4 DESATURASE/C-4 HYDROXYLASE PROTEIN DES2"/>
    <property type="match status" value="1"/>
</dbReference>
<name>A0A381SD29_9ZZZZ</name>
<feature type="region of interest" description="Disordered" evidence="1">
    <location>
        <begin position="20"/>
        <end position="45"/>
    </location>
</feature>
<dbReference type="Pfam" id="PF00487">
    <property type="entry name" value="FA_desaturase"/>
    <property type="match status" value="1"/>
</dbReference>
<dbReference type="GO" id="GO:0046513">
    <property type="term" value="P:ceramide biosynthetic process"/>
    <property type="evidence" value="ECO:0007669"/>
    <property type="project" value="TreeGrafter"/>
</dbReference>
<evidence type="ECO:0000256" key="2">
    <source>
        <dbReference type="SAM" id="Phobius"/>
    </source>
</evidence>
<feature type="transmembrane region" description="Helical" evidence="2">
    <location>
        <begin position="202"/>
        <end position="219"/>
    </location>
</feature>
<organism evidence="4">
    <name type="scientific">marine metagenome</name>
    <dbReference type="NCBI Taxonomy" id="408172"/>
    <lineage>
        <taxon>unclassified sequences</taxon>
        <taxon>metagenomes</taxon>
        <taxon>ecological metagenomes</taxon>
    </lineage>
</organism>
<gene>
    <name evidence="4" type="ORF">METZ01_LOCUS54082</name>
</gene>
<evidence type="ECO:0000256" key="1">
    <source>
        <dbReference type="SAM" id="MobiDB-lite"/>
    </source>
</evidence>
<dbReference type="PANTHER" id="PTHR12879:SF8">
    <property type="entry name" value="SPHINGOLIPID DELTA(4)-DESATURASE DES1"/>
    <property type="match status" value="1"/>
</dbReference>
<dbReference type="GO" id="GO:0042284">
    <property type="term" value="F:sphingolipid delta-4 desaturase activity"/>
    <property type="evidence" value="ECO:0007669"/>
    <property type="project" value="TreeGrafter"/>
</dbReference>
<keyword evidence="2" id="KW-1133">Transmembrane helix</keyword>
<accession>A0A381SD29</accession>
<dbReference type="EMBL" id="UINC01002882">
    <property type="protein sequence ID" value="SVA01228.1"/>
    <property type="molecule type" value="Genomic_DNA"/>
</dbReference>
<dbReference type="GO" id="GO:0016020">
    <property type="term" value="C:membrane"/>
    <property type="evidence" value="ECO:0007669"/>
    <property type="project" value="GOC"/>
</dbReference>
<feature type="compositionally biased region" description="Basic and acidic residues" evidence="1">
    <location>
        <begin position="34"/>
        <end position="45"/>
    </location>
</feature>
<reference evidence="4" key="1">
    <citation type="submission" date="2018-05" db="EMBL/GenBank/DDBJ databases">
        <authorList>
            <person name="Lanie J.A."/>
            <person name="Ng W.-L."/>
            <person name="Kazmierczak K.M."/>
            <person name="Andrzejewski T.M."/>
            <person name="Davidsen T.M."/>
            <person name="Wayne K.J."/>
            <person name="Tettelin H."/>
            <person name="Glass J.I."/>
            <person name="Rusch D."/>
            <person name="Podicherti R."/>
            <person name="Tsui H.-C.T."/>
            <person name="Winkler M.E."/>
        </authorList>
    </citation>
    <scope>NUCLEOTIDE SEQUENCE</scope>
</reference>
<dbReference type="InterPro" id="IPR005804">
    <property type="entry name" value="FA_desaturase_dom"/>
</dbReference>
<keyword evidence="2" id="KW-0472">Membrane</keyword>
<protein>
    <recommendedName>
        <fullName evidence="3">Fatty acid desaturase domain-containing protein</fullName>
    </recommendedName>
</protein>
<proteinExistence type="predicted"/>